<dbReference type="Proteomes" id="UP000081671">
    <property type="component" value="Unplaced"/>
</dbReference>
<feature type="compositionally biased region" description="Basic and acidic residues" evidence="1">
    <location>
        <begin position="586"/>
        <end position="595"/>
    </location>
</feature>
<dbReference type="GO" id="GO:0030229">
    <property type="term" value="F:very-low-density lipoprotein particle receptor activity"/>
    <property type="evidence" value="ECO:0007669"/>
    <property type="project" value="TreeGrafter"/>
</dbReference>
<feature type="region of interest" description="Disordered" evidence="1">
    <location>
        <begin position="45"/>
        <end position="277"/>
    </location>
</feature>
<dbReference type="InterPro" id="IPR026158">
    <property type="entry name" value="ApolipoprotB_rcpt"/>
</dbReference>
<feature type="compositionally biased region" description="Basic and acidic residues" evidence="1">
    <location>
        <begin position="555"/>
        <end position="566"/>
    </location>
</feature>
<dbReference type="STRING" id="10020.ENSDORP00000017559"/>
<gene>
    <name evidence="3" type="primary">Apobr</name>
</gene>
<feature type="compositionally biased region" description="Basic and acidic residues" evidence="1">
    <location>
        <begin position="744"/>
        <end position="787"/>
    </location>
</feature>
<feature type="compositionally biased region" description="Polar residues" evidence="1">
    <location>
        <begin position="139"/>
        <end position="149"/>
    </location>
</feature>
<feature type="compositionally biased region" description="Low complexity" evidence="1">
    <location>
        <begin position="876"/>
        <end position="892"/>
    </location>
</feature>
<reference evidence="3" key="1">
    <citation type="submission" date="2025-08" db="UniProtKB">
        <authorList>
            <consortium name="RefSeq"/>
        </authorList>
    </citation>
    <scope>IDENTIFICATION</scope>
    <source>
        <tissue evidence="3">Kidney</tissue>
    </source>
</reference>
<feature type="compositionally biased region" description="Basic and acidic residues" evidence="1">
    <location>
        <begin position="222"/>
        <end position="233"/>
    </location>
</feature>
<evidence type="ECO:0000313" key="2">
    <source>
        <dbReference type="Proteomes" id="UP000081671"/>
    </source>
</evidence>
<dbReference type="FunCoup" id="A0A1S3EQH1">
    <property type="interactions" value="99"/>
</dbReference>
<feature type="compositionally biased region" description="Basic and acidic residues" evidence="1">
    <location>
        <begin position="336"/>
        <end position="360"/>
    </location>
</feature>
<feature type="compositionally biased region" description="Basic and acidic residues" evidence="1">
    <location>
        <begin position="421"/>
        <end position="450"/>
    </location>
</feature>
<dbReference type="PANTHER" id="PTHR15964:SF0">
    <property type="entry name" value="APOLIPOPROTEIN B RECEPTOR"/>
    <property type="match status" value="1"/>
</dbReference>
<dbReference type="PANTHER" id="PTHR15964">
    <property type="entry name" value="APOLIPOPROTEIN B48 RECEPTOR"/>
    <property type="match status" value="1"/>
</dbReference>
<feature type="compositionally biased region" description="Basic and acidic residues" evidence="1">
    <location>
        <begin position="479"/>
        <end position="524"/>
    </location>
</feature>
<accession>A0A1S3EQH1</accession>
<feature type="compositionally biased region" description="Basic and acidic residues" evidence="1">
    <location>
        <begin position="653"/>
        <end position="668"/>
    </location>
</feature>
<keyword evidence="3" id="KW-0675">Receptor</keyword>
<name>A0A1S3EQH1_DIPOR</name>
<keyword evidence="2" id="KW-1185">Reference proteome</keyword>
<feature type="compositionally biased region" description="Basic and acidic residues" evidence="1">
    <location>
        <begin position="197"/>
        <end position="210"/>
    </location>
</feature>
<feature type="compositionally biased region" description="Polar residues" evidence="1">
    <location>
        <begin position="90"/>
        <end position="99"/>
    </location>
</feature>
<dbReference type="RefSeq" id="XP_012866631.1">
    <property type="nucleotide sequence ID" value="XM_013011177.1"/>
</dbReference>
<sequence length="980" mass="105914">MDFLRQHLPGLHQALRGALDSLSTFVAYLIGDEVPTVQREAQAARELEEVATGKPEEPLEEEAGEIVERLRGSPGEGNGGLEGSGRTGTCQEGSSTEQTWGWRAGTSHGSQAERQDTGTWEVVKGQEPSDPLESEAGPKTQQDRSSGALENSEEANEQEVSRGETLRTWEQQEEEDGWVTGRGMARGVEPQPGKPELSMEKVADSGRETEQGDEEAATETKGLGEKETAREEVGMEVVWGGESSRVLESTQGPGTESGDWIAPGKEEAGEASGREDTDFLEVKETDYGLHFGKSIPEATERVWVPQRDKEEEVDERGDMERRLLFLTQTQVLGPEGTEKAADGQTTERKTEGQKQEKAGDGEGEDDLCGKETVRSLDLTVSVDKASQEEETQRVEGHYQAPAARLALDDEVEDQTDVEAIPEARPEEEFIDERNEKAHISQKALEVKVTEYQEPEPWGGTQIPAGQAEEAQNGEDELERDPIHSEEWGERGLEVHPQHLEPVDPENGGRKGTESRNGQEDKDAEGGEEEEAASQALEAEAEGKPLSELPEIQTHGTEEGQASDRENQAVAESQRAEAETGQSLAESEARKGKAGEVEVTMPGEADSGGCRLEEAVLSLQGSQDPGTSSWDAEIVGDEAGEGPEEEAGVSWEEASERGWESEGQEKVIEGENQGGQEVGAVGSAEEPTGPSSQVEASEAKEKEQAEEGRSTMEEGIGEMDDTRSGSQAARAEGTEAMAQVEGLLEDTKEGQVKEPREGSEGQPGDHHPEGEAEKLLGVEDHVTGHETLEAQGAEPEALEDHLTGDQTLEAQGAEPEALEDHVTGDQTLEAQEPQGQLPPPQVSAEAVSAPSETTEAVESTRDDPGNSWSEALLPGTRLDVSVPRSRVLLSRSSSQKRSRPSFRRPLVPEQQEDTPCAQPQQKPSAPEHRPLQLEEAPEPSPPKPEGTPVPARRRPTGHGFGMAHPGMMQELQARLARPKPQ</sequence>
<evidence type="ECO:0000313" key="3">
    <source>
        <dbReference type="RefSeq" id="XP_012866631.1"/>
    </source>
</evidence>
<proteinExistence type="predicted"/>
<dbReference type="AlphaFoldDB" id="A0A1S3EQH1"/>
<dbReference type="GeneID" id="105981829"/>
<dbReference type="KEGG" id="dord:105981829"/>
<feature type="region of interest" description="Disordered" evidence="1">
    <location>
        <begin position="326"/>
        <end position="980"/>
    </location>
</feature>
<dbReference type="GO" id="GO:0016020">
    <property type="term" value="C:membrane"/>
    <property type="evidence" value="ECO:0007669"/>
    <property type="project" value="TreeGrafter"/>
</dbReference>
<feature type="compositionally biased region" description="Basic and acidic residues" evidence="1">
    <location>
        <begin position="696"/>
        <end position="711"/>
    </location>
</feature>
<feature type="compositionally biased region" description="Acidic residues" evidence="1">
    <location>
        <begin position="633"/>
        <end position="646"/>
    </location>
</feature>
<feature type="compositionally biased region" description="Basic and acidic residues" evidence="1">
    <location>
        <begin position="264"/>
        <end position="277"/>
    </location>
</feature>
<dbReference type="GO" id="GO:0006641">
    <property type="term" value="P:triglyceride metabolic process"/>
    <property type="evidence" value="ECO:0007669"/>
    <property type="project" value="TreeGrafter"/>
</dbReference>
<dbReference type="InParanoid" id="A0A1S3EQH1"/>
<feature type="compositionally biased region" description="Basic and acidic residues" evidence="1">
    <location>
        <begin position="385"/>
        <end position="396"/>
    </location>
</feature>
<dbReference type="OrthoDB" id="9450656at2759"/>
<dbReference type="GO" id="GO:0006869">
    <property type="term" value="P:lipid transport"/>
    <property type="evidence" value="ECO:0007669"/>
    <property type="project" value="InterPro"/>
</dbReference>
<dbReference type="CTD" id="55911"/>
<evidence type="ECO:0000256" key="1">
    <source>
        <dbReference type="SAM" id="MobiDB-lite"/>
    </source>
</evidence>
<feature type="compositionally biased region" description="Pro residues" evidence="1">
    <location>
        <begin position="937"/>
        <end position="946"/>
    </location>
</feature>
<organism evidence="2 3">
    <name type="scientific">Dipodomys ordii</name>
    <name type="common">Ord's kangaroo rat</name>
    <dbReference type="NCBI Taxonomy" id="10020"/>
    <lineage>
        <taxon>Eukaryota</taxon>
        <taxon>Metazoa</taxon>
        <taxon>Chordata</taxon>
        <taxon>Craniata</taxon>
        <taxon>Vertebrata</taxon>
        <taxon>Euteleostomi</taxon>
        <taxon>Mammalia</taxon>
        <taxon>Eutheria</taxon>
        <taxon>Euarchontoglires</taxon>
        <taxon>Glires</taxon>
        <taxon>Rodentia</taxon>
        <taxon>Castorimorpha</taxon>
        <taxon>Heteromyidae</taxon>
        <taxon>Dipodomyinae</taxon>
        <taxon>Dipodomys</taxon>
    </lineage>
</organism>
<feature type="compositionally biased region" description="Polar residues" evidence="1">
    <location>
        <begin position="618"/>
        <end position="629"/>
    </location>
</feature>
<protein>
    <submittedName>
        <fullName evidence="3">Apolipoprotein B receptor</fullName>
    </submittedName>
</protein>
<feature type="compositionally biased region" description="Gly residues" evidence="1">
    <location>
        <begin position="74"/>
        <end position="86"/>
    </location>
</feature>